<evidence type="ECO:0000313" key="3">
    <source>
        <dbReference type="Proteomes" id="UP000266177"/>
    </source>
</evidence>
<accession>A0A3A3GQD1</accession>
<keyword evidence="1" id="KW-0472">Membrane</keyword>
<dbReference type="InterPro" id="IPR004995">
    <property type="entry name" value="Spore_Ger"/>
</dbReference>
<evidence type="ECO:0000313" key="2">
    <source>
        <dbReference type="EMBL" id="RJG26751.1"/>
    </source>
</evidence>
<proteinExistence type="predicted"/>
<dbReference type="Proteomes" id="UP000266177">
    <property type="component" value="Unassembled WGS sequence"/>
</dbReference>
<comment type="caution">
    <text evidence="2">The sequence shown here is derived from an EMBL/GenBank/DDBJ whole genome shotgun (WGS) entry which is preliminary data.</text>
</comment>
<dbReference type="RefSeq" id="WP_119790288.1">
    <property type="nucleotide sequence ID" value="NZ_QYZD01000001.1"/>
</dbReference>
<sequence length="119" mass="13166">MSGTGGDRLEQLTGRAKKVQWSDACTESIHILKQLFERCSDAFFSPIAFQNGEEATLVYIDGLNDDKSLDEHVVQPLVTSYRESEGRPPRVGDVTDTLFTSKAEAIESMDEALELLLNA</sequence>
<dbReference type="GO" id="GO:0009847">
    <property type="term" value="P:spore germination"/>
    <property type="evidence" value="ECO:0007669"/>
    <property type="project" value="InterPro"/>
</dbReference>
<gene>
    <name evidence="2" type="ORF">DQX05_01610</name>
</gene>
<dbReference type="GO" id="GO:0016020">
    <property type="term" value="C:membrane"/>
    <property type="evidence" value="ECO:0007669"/>
    <property type="project" value="InterPro"/>
</dbReference>
<dbReference type="AlphaFoldDB" id="A0A3A3GQD1"/>
<dbReference type="Pfam" id="PF03323">
    <property type="entry name" value="GerA"/>
    <property type="match status" value="1"/>
</dbReference>
<evidence type="ECO:0000256" key="1">
    <source>
        <dbReference type="ARBA" id="ARBA00023136"/>
    </source>
</evidence>
<organism evidence="2 3">
    <name type="scientific">Paenibacillus thiaminolyticus</name>
    <name type="common">Bacillus thiaminolyticus</name>
    <dbReference type="NCBI Taxonomy" id="49283"/>
    <lineage>
        <taxon>Bacteria</taxon>
        <taxon>Bacillati</taxon>
        <taxon>Bacillota</taxon>
        <taxon>Bacilli</taxon>
        <taxon>Bacillales</taxon>
        <taxon>Paenibacillaceae</taxon>
        <taxon>Paenibacillus</taxon>
    </lineage>
</organism>
<dbReference type="EMBL" id="QYZD01000001">
    <property type="protein sequence ID" value="RJG26751.1"/>
    <property type="molecule type" value="Genomic_DNA"/>
</dbReference>
<name>A0A3A3GQD1_PANTH</name>
<protein>
    <submittedName>
        <fullName evidence="2">Uncharacterized protein</fullName>
    </submittedName>
</protein>
<reference evidence="2 3" key="1">
    <citation type="submission" date="2018-09" db="EMBL/GenBank/DDBJ databases">
        <title>Paenibacillus SK2017-BO5.</title>
        <authorList>
            <person name="Piskunova J.V."/>
            <person name="Dubiley S.A."/>
            <person name="Severinov K.V."/>
        </authorList>
    </citation>
    <scope>NUCLEOTIDE SEQUENCE [LARGE SCALE GENOMIC DNA]</scope>
    <source>
        <strain evidence="2 3">BO5</strain>
    </source>
</reference>